<reference evidence="9" key="1">
    <citation type="submission" date="2021-12" db="EMBL/GenBank/DDBJ databases">
        <authorList>
            <person name="King R."/>
        </authorList>
    </citation>
    <scope>NUCLEOTIDE SEQUENCE</scope>
</reference>
<proteinExistence type="inferred from homology"/>
<feature type="signal peptide" evidence="8">
    <location>
        <begin position="1"/>
        <end position="23"/>
    </location>
</feature>
<evidence type="ECO:0000313" key="9">
    <source>
        <dbReference type="EMBL" id="CAH0393324.1"/>
    </source>
</evidence>
<comment type="catalytic activity">
    <reaction evidence="1 7">
        <text>alpha,alpha-trehalose + H2O = alpha-D-glucose + beta-D-glucose</text>
        <dbReference type="Rhea" id="RHEA:32675"/>
        <dbReference type="ChEBI" id="CHEBI:15377"/>
        <dbReference type="ChEBI" id="CHEBI:15903"/>
        <dbReference type="ChEBI" id="CHEBI:16551"/>
        <dbReference type="ChEBI" id="CHEBI:17925"/>
        <dbReference type="EC" id="3.2.1.28"/>
    </reaction>
</comment>
<evidence type="ECO:0000256" key="7">
    <source>
        <dbReference type="RuleBase" id="RU361180"/>
    </source>
</evidence>
<dbReference type="InterPro" id="IPR012341">
    <property type="entry name" value="6hp_glycosidase-like_sf"/>
</dbReference>
<dbReference type="Pfam" id="PF01204">
    <property type="entry name" value="Trehalase"/>
    <property type="match status" value="1"/>
</dbReference>
<evidence type="ECO:0000256" key="1">
    <source>
        <dbReference type="ARBA" id="ARBA00001576"/>
    </source>
</evidence>
<dbReference type="GO" id="GO:0005993">
    <property type="term" value="P:trehalose catabolic process"/>
    <property type="evidence" value="ECO:0007669"/>
    <property type="project" value="TreeGrafter"/>
</dbReference>
<dbReference type="AlphaFoldDB" id="A0A9P0AJR8"/>
<evidence type="ECO:0000256" key="2">
    <source>
        <dbReference type="ARBA" id="ARBA00005615"/>
    </source>
</evidence>
<keyword evidence="10" id="KW-1185">Reference proteome</keyword>
<protein>
    <recommendedName>
        <fullName evidence="4 7">Trehalase</fullName>
        <ecNumber evidence="3 7">3.2.1.28</ecNumber>
    </recommendedName>
    <alternativeName>
        <fullName evidence="7">Alpha-trehalose glucohydrolase</fullName>
    </alternativeName>
</protein>
<gene>
    <name evidence="9" type="ORF">BEMITA_LOCUS11742</name>
</gene>
<keyword evidence="5 7" id="KW-0378">Hydrolase</keyword>
<keyword evidence="6 7" id="KW-0326">Glycosidase</keyword>
<evidence type="ECO:0000313" key="10">
    <source>
        <dbReference type="Proteomes" id="UP001152759"/>
    </source>
</evidence>
<dbReference type="InterPro" id="IPR018232">
    <property type="entry name" value="Glyco_hydro_37_CS"/>
</dbReference>
<dbReference type="SUPFAM" id="SSF48208">
    <property type="entry name" value="Six-hairpin glycosidases"/>
    <property type="match status" value="1"/>
</dbReference>
<feature type="chain" id="PRO_5040479463" description="Trehalase" evidence="8">
    <location>
        <begin position="24"/>
        <end position="579"/>
    </location>
</feature>
<keyword evidence="8" id="KW-0732">Signal</keyword>
<dbReference type="PANTHER" id="PTHR23403">
    <property type="entry name" value="TREHALASE"/>
    <property type="match status" value="1"/>
</dbReference>
<dbReference type="PRINTS" id="PR00744">
    <property type="entry name" value="GLHYDRLASE37"/>
</dbReference>
<dbReference type="PANTHER" id="PTHR23403:SF1">
    <property type="entry name" value="TREHALASE"/>
    <property type="match status" value="1"/>
</dbReference>
<evidence type="ECO:0000256" key="3">
    <source>
        <dbReference type="ARBA" id="ARBA00012757"/>
    </source>
</evidence>
<dbReference type="InterPro" id="IPR008928">
    <property type="entry name" value="6-hairpin_glycosidase_sf"/>
</dbReference>
<comment type="similarity">
    <text evidence="2 7">Belongs to the glycosyl hydrolase 37 family.</text>
</comment>
<name>A0A9P0AJR8_BEMTA</name>
<evidence type="ECO:0000256" key="6">
    <source>
        <dbReference type="ARBA" id="ARBA00023295"/>
    </source>
</evidence>
<dbReference type="InterPro" id="IPR001661">
    <property type="entry name" value="Glyco_hydro_37"/>
</dbReference>
<evidence type="ECO:0000256" key="4">
    <source>
        <dbReference type="ARBA" id="ARBA00019905"/>
    </source>
</evidence>
<dbReference type="Proteomes" id="UP001152759">
    <property type="component" value="Chromosome 7"/>
</dbReference>
<evidence type="ECO:0000256" key="5">
    <source>
        <dbReference type="ARBA" id="ARBA00022801"/>
    </source>
</evidence>
<evidence type="ECO:0000256" key="8">
    <source>
        <dbReference type="SAM" id="SignalP"/>
    </source>
</evidence>
<dbReference type="EC" id="3.2.1.28" evidence="3 7"/>
<accession>A0A9P0AJR8</accession>
<dbReference type="Gene3D" id="1.50.10.10">
    <property type="match status" value="1"/>
</dbReference>
<dbReference type="PROSITE" id="PS00928">
    <property type="entry name" value="TREHALASE_2"/>
    <property type="match status" value="1"/>
</dbReference>
<sequence>MTNLLSDPMKWFFFSLSVYVCEATNDSNYPPPCPHFGEDKAITVSKFINALYQLDDEFEIPFLRKRLVNSSDVVLAEYDALVKSNRGEPPSKDKLREFINTYLEDRAELIDFLPDEYKNNTALMERVTSSDYRNFLADLQQIWRTLLRKVAPDVTENEDRYTLISIPYGFVVAEGQFNELYYWIIRGLYLSDLPETAKGIIENFLHLVRKLGFIPNGTRVYYLNRSQPPLLPSMIQTYQTYTGGMEFIFENLETITEEFEWWRQNRQVKFVKDGKTYAMFHYDVRAGDPRPESYLADYDLGIQIKSENERNAFYANIKSATESGWDFSSRWFDKYYANANGSLLDIKPSILIQVDLNSFLQKNARLISKWWFAANDAENGEIYKKVADDLIQSIQEVLYREDEGVWFDWDLENEIHREGFYVSNFTPLFTLSYDTSDNKNIANKVIEYLQRNGILDSEDCPIYIATPTSFVNSTQQWDFPNAWAPLQAILIDGLGKTGTSRARKIALQLANNFVYTTRVGLNSTGFMFEKYDAVEIGTTGGGGEYAPQTGFGWTNGYVIQLLGRYYDLLSPDAAKTCSS</sequence>
<organism evidence="9 10">
    <name type="scientific">Bemisia tabaci</name>
    <name type="common">Sweetpotato whitefly</name>
    <name type="synonym">Aleurodes tabaci</name>
    <dbReference type="NCBI Taxonomy" id="7038"/>
    <lineage>
        <taxon>Eukaryota</taxon>
        <taxon>Metazoa</taxon>
        <taxon>Ecdysozoa</taxon>
        <taxon>Arthropoda</taxon>
        <taxon>Hexapoda</taxon>
        <taxon>Insecta</taxon>
        <taxon>Pterygota</taxon>
        <taxon>Neoptera</taxon>
        <taxon>Paraneoptera</taxon>
        <taxon>Hemiptera</taxon>
        <taxon>Sternorrhyncha</taxon>
        <taxon>Aleyrodoidea</taxon>
        <taxon>Aleyrodidae</taxon>
        <taxon>Aleyrodinae</taxon>
        <taxon>Bemisia</taxon>
    </lineage>
</organism>
<dbReference type="GO" id="GO:0004555">
    <property type="term" value="F:alpha,alpha-trehalase activity"/>
    <property type="evidence" value="ECO:0007669"/>
    <property type="project" value="UniProtKB-EC"/>
</dbReference>
<dbReference type="EMBL" id="OU963868">
    <property type="protein sequence ID" value="CAH0393324.1"/>
    <property type="molecule type" value="Genomic_DNA"/>
</dbReference>